<evidence type="ECO:0000256" key="7">
    <source>
        <dbReference type="SAM" id="MobiDB-lite"/>
    </source>
</evidence>
<proteinExistence type="inferred from homology"/>
<dbReference type="InterPro" id="IPR013103">
    <property type="entry name" value="RVT_2"/>
</dbReference>
<dbReference type="EMBL" id="CAMXCT020006807">
    <property type="protein sequence ID" value="CAL1173758.1"/>
    <property type="molecule type" value="Genomic_DNA"/>
</dbReference>
<dbReference type="Proteomes" id="UP001152797">
    <property type="component" value="Unassembled WGS sequence"/>
</dbReference>
<protein>
    <submittedName>
        <fullName evidence="12">Cytochrome b6-f complex subunit 5 (Cytochrome b6-f complex subunit PetG) (Cytochrome b6-f complex subunit V)</fullName>
    </submittedName>
</protein>
<dbReference type="SUPFAM" id="SSF103446">
    <property type="entry name" value="PetG subunit of the cytochrome b6f complex"/>
    <property type="match status" value="1"/>
</dbReference>
<dbReference type="GO" id="GO:0015074">
    <property type="term" value="P:DNA integration"/>
    <property type="evidence" value="ECO:0007669"/>
    <property type="project" value="InterPro"/>
</dbReference>
<dbReference type="OrthoDB" id="6127576at2759"/>
<dbReference type="PANTHER" id="PTHR37984">
    <property type="entry name" value="PROTEIN CBG26694"/>
    <property type="match status" value="1"/>
</dbReference>
<comment type="caution">
    <text evidence="10">The sequence shown here is derived from an EMBL/GenBank/DDBJ whole genome shotgun (WGS) entry which is preliminary data.</text>
</comment>
<dbReference type="PROSITE" id="PS50994">
    <property type="entry name" value="INTEGRASE"/>
    <property type="match status" value="1"/>
</dbReference>
<keyword evidence="6 8" id="KW-0472">Membrane</keyword>
<reference evidence="10" key="1">
    <citation type="submission" date="2022-10" db="EMBL/GenBank/DDBJ databases">
        <authorList>
            <person name="Chen Y."/>
            <person name="Dougan E. K."/>
            <person name="Chan C."/>
            <person name="Rhodes N."/>
            <person name="Thang M."/>
        </authorList>
    </citation>
    <scope>NUCLEOTIDE SEQUENCE</scope>
</reference>
<organism evidence="10">
    <name type="scientific">Cladocopium goreaui</name>
    <dbReference type="NCBI Taxonomy" id="2562237"/>
    <lineage>
        <taxon>Eukaryota</taxon>
        <taxon>Sar</taxon>
        <taxon>Alveolata</taxon>
        <taxon>Dinophyceae</taxon>
        <taxon>Suessiales</taxon>
        <taxon>Symbiodiniaceae</taxon>
        <taxon>Cladocopium</taxon>
    </lineage>
</organism>
<dbReference type="GO" id="GO:0016020">
    <property type="term" value="C:membrane"/>
    <property type="evidence" value="ECO:0007669"/>
    <property type="project" value="UniProtKB-SubCell"/>
</dbReference>
<evidence type="ECO:0000313" key="11">
    <source>
        <dbReference type="EMBL" id="CAL1173758.1"/>
    </source>
</evidence>
<comment type="subcellular location">
    <subcellularLocation>
        <location evidence="1">Membrane</location>
        <topology evidence="1">Single-pass membrane protein</topology>
    </subcellularLocation>
</comment>
<evidence type="ECO:0000313" key="12">
    <source>
        <dbReference type="EMBL" id="CAL4807695.1"/>
    </source>
</evidence>
<feature type="transmembrane region" description="Helical" evidence="8">
    <location>
        <begin position="753"/>
        <end position="776"/>
    </location>
</feature>
<keyword evidence="3 8" id="KW-0812">Transmembrane</keyword>
<dbReference type="InterPro" id="IPR001584">
    <property type="entry name" value="Integrase_cat-core"/>
</dbReference>
<dbReference type="InterPro" id="IPR050951">
    <property type="entry name" value="Retrovirus_Pol_polyprotein"/>
</dbReference>
<dbReference type="AlphaFoldDB" id="A0A9P1GT84"/>
<evidence type="ECO:0000256" key="3">
    <source>
        <dbReference type="ARBA" id="ARBA00022692"/>
    </source>
</evidence>
<keyword evidence="5 8" id="KW-1133">Transmembrane helix</keyword>
<dbReference type="SUPFAM" id="SSF53098">
    <property type="entry name" value="Ribonuclease H-like"/>
    <property type="match status" value="1"/>
</dbReference>
<feature type="domain" description="Integrase catalytic" evidence="9">
    <location>
        <begin position="12"/>
        <end position="174"/>
    </location>
</feature>
<evidence type="ECO:0000313" key="13">
    <source>
        <dbReference type="Proteomes" id="UP001152797"/>
    </source>
</evidence>
<dbReference type="Pfam" id="PF07727">
    <property type="entry name" value="RVT_2"/>
    <property type="match status" value="1"/>
</dbReference>
<dbReference type="GO" id="GO:0009512">
    <property type="term" value="C:cytochrome b6f complex"/>
    <property type="evidence" value="ECO:0007669"/>
    <property type="project" value="InterPro"/>
</dbReference>
<evidence type="ECO:0000256" key="5">
    <source>
        <dbReference type="ARBA" id="ARBA00022989"/>
    </source>
</evidence>
<dbReference type="EMBL" id="CAMXCT010006807">
    <property type="protein sequence ID" value="CAI4020383.1"/>
    <property type="molecule type" value="Genomic_DNA"/>
</dbReference>
<dbReference type="Pfam" id="PF00665">
    <property type="entry name" value="rve"/>
    <property type="match status" value="1"/>
</dbReference>
<evidence type="ECO:0000256" key="2">
    <source>
        <dbReference type="ARBA" id="ARBA00022448"/>
    </source>
</evidence>
<dbReference type="HAMAP" id="MF_00432">
    <property type="entry name" value="Cytb6_f_PetG"/>
    <property type="match status" value="1"/>
</dbReference>
<evidence type="ECO:0000256" key="8">
    <source>
        <dbReference type="SAM" id="Phobius"/>
    </source>
</evidence>
<keyword evidence="4" id="KW-0249">Electron transport</keyword>
<name>A0A9P1GT84_9DINO</name>
<gene>
    <name evidence="10" type="ORF">C1SCF055_LOCUS44802</name>
</gene>
<accession>A0A9P1GT84</accession>
<keyword evidence="13" id="KW-1185">Reference proteome</keyword>
<evidence type="ECO:0000313" key="10">
    <source>
        <dbReference type="EMBL" id="CAI4020383.1"/>
    </source>
</evidence>
<dbReference type="GO" id="GO:0003676">
    <property type="term" value="F:nucleic acid binding"/>
    <property type="evidence" value="ECO:0007669"/>
    <property type="project" value="InterPro"/>
</dbReference>
<evidence type="ECO:0000256" key="6">
    <source>
        <dbReference type="ARBA" id="ARBA00023136"/>
    </source>
</evidence>
<evidence type="ECO:0000256" key="4">
    <source>
        <dbReference type="ARBA" id="ARBA00022982"/>
    </source>
</evidence>
<dbReference type="InterPro" id="IPR036397">
    <property type="entry name" value="RNaseH_sf"/>
</dbReference>
<feature type="region of interest" description="Disordered" evidence="7">
    <location>
        <begin position="392"/>
        <end position="420"/>
    </location>
</feature>
<dbReference type="PANTHER" id="PTHR37984:SF5">
    <property type="entry name" value="PROTEIN NYNRIN-LIKE"/>
    <property type="match status" value="1"/>
</dbReference>
<evidence type="ECO:0000256" key="1">
    <source>
        <dbReference type="ARBA" id="ARBA00004167"/>
    </source>
</evidence>
<reference evidence="11" key="2">
    <citation type="submission" date="2024-04" db="EMBL/GenBank/DDBJ databases">
        <authorList>
            <person name="Chen Y."/>
            <person name="Shah S."/>
            <person name="Dougan E. K."/>
            <person name="Thang M."/>
            <person name="Chan C."/>
        </authorList>
    </citation>
    <scope>NUCLEOTIDE SEQUENCE [LARGE SCALE GENOMIC DNA]</scope>
</reference>
<dbReference type="EMBL" id="CAMXCT030006807">
    <property type="protein sequence ID" value="CAL4807695.1"/>
    <property type="molecule type" value="Genomic_DNA"/>
</dbReference>
<dbReference type="InterPro" id="IPR036099">
    <property type="entry name" value="Cyt_6/f_cplx_su5_sf"/>
</dbReference>
<sequence>MKQTKSHRVAKVENATQFNQVVCMDTFEVELPQRTMKFLNIVDSATRYQVVVPLWKGANAENVRQCYRRYWKRWAGPPVRVWSDGGPEFQGIFTNLLGSDGTIHEMTGSYSPWQNGMCERLGGVWKEAFRKAVLEAVPDGRAEIEELCDQVNAAHNSLTRKDGFSPSQHVLGMDVRLPGVIMTGEGNEVIESAVLQGEKGFTRRMNIRNAARAAFMNADSEAKVRRAFHARSRVASVPLAPGDLAYIWRKVKGGTCHHWHGPGHVLGTEGSRVWVASGSKVYRCSREQVKRPSEEQEALIRLLPENLRIMRSTIAERGAGNIVNLEGGNLPPDDERDEVMTEAAEPSNGEARGVVRSFDQVDHGMDMFDNLAPVAQRARTDVGPVDMGVDLGMGNEGQIEGNNELEYSPQTPARDDELEPQDLDLDHDHERQVTQVEPHAEPNVLPVVGNTSAHEYGPIRSPSRLTHAMRQNLDLLDHGRSVRTLERNVHDASLVEDELVHEEVYVVHVKKKGRKEVLETELGNHVKGKLSKAKRKEWDKMIASGAVKVHAGEAARNLINEVGKHRLLSSRFVLTQDDDMKLADDVKARWVIRGYLDPDIQDLDTSAPTLSSEGLSVTLQLISSNRWRMKIGDVEAAFLRGDLLHREKGKVLVKLPPGGIPGLSEDSVIELVRPVYGLADAPQDANGKLRGALAIHVDDLVLGVAGTRTNCLDSLRQAMTFGAAAAAVPQMAMAENLDLDMGSSLNVSATVEALMLGIVLGTVPITVLGLFVSAWLQFKKGPTLGI</sequence>
<dbReference type="InterPro" id="IPR003683">
    <property type="entry name" value="Cyt_6/f_cplx_su5"/>
</dbReference>
<dbReference type="Pfam" id="PF02529">
    <property type="entry name" value="PetG"/>
    <property type="match status" value="1"/>
</dbReference>
<evidence type="ECO:0000259" key="9">
    <source>
        <dbReference type="PROSITE" id="PS50994"/>
    </source>
</evidence>
<dbReference type="Gene3D" id="3.30.420.10">
    <property type="entry name" value="Ribonuclease H-like superfamily/Ribonuclease H"/>
    <property type="match status" value="1"/>
</dbReference>
<dbReference type="InterPro" id="IPR012337">
    <property type="entry name" value="RNaseH-like_sf"/>
</dbReference>
<keyword evidence="2" id="KW-0813">Transport</keyword>